<proteinExistence type="inferred from homology"/>
<evidence type="ECO:0008006" key="4">
    <source>
        <dbReference type="Google" id="ProtNLM"/>
    </source>
</evidence>
<dbReference type="EMBL" id="JAKWJU010000002">
    <property type="protein sequence ID" value="MCH6162032.1"/>
    <property type="molecule type" value="Genomic_DNA"/>
</dbReference>
<dbReference type="RefSeq" id="WP_241060804.1">
    <property type="nucleotide sequence ID" value="NZ_JAKWJU010000002.1"/>
</dbReference>
<evidence type="ECO:0000313" key="3">
    <source>
        <dbReference type="Proteomes" id="UP001166784"/>
    </source>
</evidence>
<name>A0ABS9T0H2_9ACTN</name>
<keyword evidence="3" id="KW-1185">Reference proteome</keyword>
<dbReference type="InterPro" id="IPR036412">
    <property type="entry name" value="HAD-like_sf"/>
</dbReference>
<reference evidence="2" key="2">
    <citation type="journal article" date="2023" name="Int. J. Syst. Evol. Microbiol.">
        <title>Streptomyces marispadix sp. nov., isolated from marine beach sediment of the Northern Coast of Portugal.</title>
        <authorList>
            <person name="dos Santos J.D.N."/>
            <person name="Vitorino I.R."/>
            <person name="Kallscheuer N."/>
            <person name="Srivastava A."/>
            <person name="Krautwurst S."/>
            <person name="Marz M."/>
            <person name="Jogler C."/>
            <person name="Lobo Da Cunha A."/>
            <person name="Catita J."/>
            <person name="Goncalves H."/>
            <person name="Gonzalez I."/>
            <person name="Reyes F."/>
            <person name="Lage O.M."/>
        </authorList>
    </citation>
    <scope>NUCLEOTIDE SEQUENCE</scope>
    <source>
        <strain evidence="2">M600PL45_2</strain>
    </source>
</reference>
<dbReference type="SUPFAM" id="SSF56784">
    <property type="entry name" value="HAD-like"/>
    <property type="match status" value="1"/>
</dbReference>
<gene>
    <name evidence="2" type="ORF">MMA15_17055</name>
</gene>
<protein>
    <recommendedName>
        <fullName evidence="4">5'-nucleotidase</fullName>
    </recommendedName>
</protein>
<dbReference type="InterPro" id="IPR023214">
    <property type="entry name" value="HAD_sf"/>
</dbReference>
<dbReference type="PANTHER" id="PTHR16504">
    <property type="entry name" value="5'(3')-DEOXYRIBONUCLEOTIDASE"/>
    <property type="match status" value="1"/>
</dbReference>
<dbReference type="Gene3D" id="3.40.50.1000">
    <property type="entry name" value="HAD superfamily/HAD-like"/>
    <property type="match status" value="1"/>
</dbReference>
<sequence length="281" mass="32457">MLVFVAMGRRDLAVTPDINREHQGQLTNPPRVDTQVYLSRKFVILHNQAPVEMVFKSQSFRELEANMVADQRFILGVDLDGVVADFYGYMREVTAEWKGVPIEELTEEVSFGLPEWGLVKDEYGRLHRFAVTQRKLFGAMRPIEGAPQALRRLSAEGVRIRIITHRLFISYFHQTAVSQTVEWLEDHAVQYWDLCFMEDKTAVEAQLYIEDSEKNVERIRSKGDQVIIFTNSTNRNLPDHPGGRADDWSEAERMIRDRYYEWRRDKGLALPAGPGLAALEK</sequence>
<dbReference type="Pfam" id="PF06941">
    <property type="entry name" value="NT5C"/>
    <property type="match status" value="1"/>
</dbReference>
<dbReference type="PANTHER" id="PTHR16504:SF4">
    <property type="entry name" value="5'(3')-DEOXYRIBONUCLEOTIDASE"/>
    <property type="match status" value="1"/>
</dbReference>
<organism evidence="2 3">
    <name type="scientific">Streptomyces marispadix</name>
    <dbReference type="NCBI Taxonomy" id="2922868"/>
    <lineage>
        <taxon>Bacteria</taxon>
        <taxon>Bacillati</taxon>
        <taxon>Actinomycetota</taxon>
        <taxon>Actinomycetes</taxon>
        <taxon>Kitasatosporales</taxon>
        <taxon>Streptomycetaceae</taxon>
        <taxon>Streptomyces</taxon>
    </lineage>
</organism>
<accession>A0ABS9T0H2</accession>
<dbReference type="Proteomes" id="UP001166784">
    <property type="component" value="Unassembled WGS sequence"/>
</dbReference>
<evidence type="ECO:0000256" key="1">
    <source>
        <dbReference type="ARBA" id="ARBA00009589"/>
    </source>
</evidence>
<comment type="caution">
    <text evidence="2">The sequence shown here is derived from an EMBL/GenBank/DDBJ whole genome shotgun (WGS) entry which is preliminary data.</text>
</comment>
<dbReference type="InterPro" id="IPR010708">
    <property type="entry name" value="5'(3')-deoxyribonucleotidase"/>
</dbReference>
<evidence type="ECO:0000313" key="2">
    <source>
        <dbReference type="EMBL" id="MCH6162032.1"/>
    </source>
</evidence>
<comment type="similarity">
    <text evidence="1">Belongs to the 5'(3')-deoxyribonucleotidase family.</text>
</comment>
<reference evidence="2" key="1">
    <citation type="submission" date="2022-03" db="EMBL/GenBank/DDBJ databases">
        <authorList>
            <person name="Santos J.D.N."/>
            <person name="Kallscheuer N."/>
            <person name="Jogler C."/>
            <person name="Lage O.M."/>
        </authorList>
    </citation>
    <scope>NUCLEOTIDE SEQUENCE</scope>
    <source>
        <strain evidence="2">M600PL45_2</strain>
    </source>
</reference>